<keyword evidence="5 6" id="KW-1015">Disulfide bond</keyword>
<dbReference type="GO" id="GO:0009277">
    <property type="term" value="C:fungal-type cell wall"/>
    <property type="evidence" value="ECO:0007669"/>
    <property type="project" value="InterPro"/>
</dbReference>
<dbReference type="Proteomes" id="UP000305948">
    <property type="component" value="Unassembled WGS sequence"/>
</dbReference>
<organism evidence="7 8">
    <name type="scientific">Heliocybe sulcata</name>
    <dbReference type="NCBI Taxonomy" id="5364"/>
    <lineage>
        <taxon>Eukaryota</taxon>
        <taxon>Fungi</taxon>
        <taxon>Dikarya</taxon>
        <taxon>Basidiomycota</taxon>
        <taxon>Agaricomycotina</taxon>
        <taxon>Agaricomycetes</taxon>
        <taxon>Gloeophyllales</taxon>
        <taxon>Gloeophyllaceae</taxon>
        <taxon>Heliocybe</taxon>
    </lineage>
</organism>
<evidence type="ECO:0000256" key="1">
    <source>
        <dbReference type="ARBA" id="ARBA00004191"/>
    </source>
</evidence>
<evidence type="ECO:0000313" key="8">
    <source>
        <dbReference type="Proteomes" id="UP000305948"/>
    </source>
</evidence>
<keyword evidence="8" id="KW-1185">Reference proteome</keyword>
<gene>
    <name evidence="7" type="ORF">OE88DRAFT_1663275</name>
</gene>
<accession>A0A5C3MVB1</accession>
<feature type="chain" id="PRO_5023064132" description="Hydrophobin" evidence="6">
    <location>
        <begin position="23"/>
        <end position="117"/>
    </location>
</feature>
<feature type="signal peptide" evidence="6">
    <location>
        <begin position="1"/>
        <end position="22"/>
    </location>
</feature>
<dbReference type="GO" id="GO:0005199">
    <property type="term" value="F:structural constituent of cell wall"/>
    <property type="evidence" value="ECO:0007669"/>
    <property type="project" value="InterPro"/>
</dbReference>
<evidence type="ECO:0000313" key="7">
    <source>
        <dbReference type="EMBL" id="TFK48977.1"/>
    </source>
</evidence>
<keyword evidence="3 6" id="KW-0134">Cell wall</keyword>
<reference evidence="7 8" key="1">
    <citation type="journal article" date="2019" name="Nat. Ecol. Evol.">
        <title>Megaphylogeny resolves global patterns of mushroom evolution.</title>
        <authorList>
            <person name="Varga T."/>
            <person name="Krizsan K."/>
            <person name="Foldi C."/>
            <person name="Dima B."/>
            <person name="Sanchez-Garcia M."/>
            <person name="Sanchez-Ramirez S."/>
            <person name="Szollosi G.J."/>
            <person name="Szarkandi J.G."/>
            <person name="Papp V."/>
            <person name="Albert L."/>
            <person name="Andreopoulos W."/>
            <person name="Angelini C."/>
            <person name="Antonin V."/>
            <person name="Barry K.W."/>
            <person name="Bougher N.L."/>
            <person name="Buchanan P."/>
            <person name="Buyck B."/>
            <person name="Bense V."/>
            <person name="Catcheside P."/>
            <person name="Chovatia M."/>
            <person name="Cooper J."/>
            <person name="Damon W."/>
            <person name="Desjardin D."/>
            <person name="Finy P."/>
            <person name="Geml J."/>
            <person name="Haridas S."/>
            <person name="Hughes K."/>
            <person name="Justo A."/>
            <person name="Karasinski D."/>
            <person name="Kautmanova I."/>
            <person name="Kiss B."/>
            <person name="Kocsube S."/>
            <person name="Kotiranta H."/>
            <person name="LaButti K.M."/>
            <person name="Lechner B.E."/>
            <person name="Liimatainen K."/>
            <person name="Lipzen A."/>
            <person name="Lukacs Z."/>
            <person name="Mihaltcheva S."/>
            <person name="Morgado L.N."/>
            <person name="Niskanen T."/>
            <person name="Noordeloos M.E."/>
            <person name="Ohm R.A."/>
            <person name="Ortiz-Santana B."/>
            <person name="Ovrebo C."/>
            <person name="Racz N."/>
            <person name="Riley R."/>
            <person name="Savchenko A."/>
            <person name="Shiryaev A."/>
            <person name="Soop K."/>
            <person name="Spirin V."/>
            <person name="Szebenyi C."/>
            <person name="Tomsovsky M."/>
            <person name="Tulloss R.E."/>
            <person name="Uehling J."/>
            <person name="Grigoriev I.V."/>
            <person name="Vagvolgyi C."/>
            <person name="Papp T."/>
            <person name="Martin F.M."/>
            <person name="Miettinen O."/>
            <person name="Hibbett D.S."/>
            <person name="Nagy L.G."/>
        </authorList>
    </citation>
    <scope>NUCLEOTIDE SEQUENCE [LARGE SCALE GENOMIC DNA]</scope>
    <source>
        <strain evidence="7 8">OMC1185</strain>
    </source>
</reference>
<dbReference type="Pfam" id="PF01185">
    <property type="entry name" value="Hydrophobin"/>
    <property type="match status" value="1"/>
</dbReference>
<keyword evidence="6" id="KW-0732">Signal</keyword>
<evidence type="ECO:0000256" key="3">
    <source>
        <dbReference type="ARBA" id="ARBA00022512"/>
    </source>
</evidence>
<evidence type="ECO:0000256" key="4">
    <source>
        <dbReference type="ARBA" id="ARBA00022525"/>
    </source>
</evidence>
<dbReference type="CDD" id="cd23507">
    <property type="entry name" value="hydrophobin_I"/>
    <property type="match status" value="1"/>
</dbReference>
<protein>
    <recommendedName>
        <fullName evidence="6">Hydrophobin</fullName>
    </recommendedName>
</protein>
<name>A0A5C3MVB1_9AGAM</name>
<dbReference type="InterPro" id="IPR001338">
    <property type="entry name" value="Class_I_Hydrophobin"/>
</dbReference>
<keyword evidence="4 6" id="KW-0964">Secreted</keyword>
<dbReference type="EMBL" id="ML213517">
    <property type="protein sequence ID" value="TFK48977.1"/>
    <property type="molecule type" value="Genomic_DNA"/>
</dbReference>
<dbReference type="SMART" id="SM00075">
    <property type="entry name" value="HYDRO"/>
    <property type="match status" value="1"/>
</dbReference>
<dbReference type="STRING" id="5364.A0A5C3MVB1"/>
<sequence>MFKFISAFLALVSFSLFTSAFAAPATVHNGATTSHCNTGSVQCCQQMQSAGTSQHAALAGLLGVAAGLLNGDIGVDCSPIGVLALGQGVRCDAHPVCCEDNSNGFISAGCVPATVTL</sequence>
<dbReference type="OrthoDB" id="4225815at2759"/>
<proteinExistence type="inferred from homology"/>
<comment type="subcellular location">
    <subcellularLocation>
        <location evidence="1 6">Secreted</location>
        <location evidence="1 6">Cell wall</location>
    </subcellularLocation>
</comment>
<evidence type="ECO:0000256" key="2">
    <source>
        <dbReference type="ARBA" id="ARBA00010446"/>
    </source>
</evidence>
<evidence type="ECO:0000256" key="6">
    <source>
        <dbReference type="RuleBase" id="RU365009"/>
    </source>
</evidence>
<dbReference type="AlphaFoldDB" id="A0A5C3MVB1"/>
<comment type="similarity">
    <text evidence="2 6">Belongs to the fungal hydrophobin family.</text>
</comment>
<evidence type="ECO:0000256" key="5">
    <source>
        <dbReference type="ARBA" id="ARBA00023157"/>
    </source>
</evidence>